<organism evidence="1 2">
    <name type="scientific">Dallia pectoralis</name>
    <name type="common">Alaska blackfish</name>
    <dbReference type="NCBI Taxonomy" id="75939"/>
    <lineage>
        <taxon>Eukaryota</taxon>
        <taxon>Metazoa</taxon>
        <taxon>Chordata</taxon>
        <taxon>Craniata</taxon>
        <taxon>Vertebrata</taxon>
        <taxon>Euteleostomi</taxon>
        <taxon>Actinopterygii</taxon>
        <taxon>Neopterygii</taxon>
        <taxon>Teleostei</taxon>
        <taxon>Protacanthopterygii</taxon>
        <taxon>Esociformes</taxon>
        <taxon>Umbridae</taxon>
        <taxon>Dallia</taxon>
    </lineage>
</organism>
<sequence length="135" mass="14112">MTHTSLSCTGGNFHTLAELGVCDPAPIHPAAPTYCPDLGLLQRGYSLSAGSDPDADLDHEGSLSPERAIQLWTGGPGTGGGLKSRPGSALSSRENSALTLTDSDNDNKSDQESVYLEDEDEDPYSDCIISITATD</sequence>
<name>A0ACC2HGQ3_DALPE</name>
<protein>
    <submittedName>
        <fullName evidence="1">Uncharacterized protein</fullName>
    </submittedName>
</protein>
<dbReference type="EMBL" id="CM055729">
    <property type="protein sequence ID" value="KAJ8014931.1"/>
    <property type="molecule type" value="Genomic_DNA"/>
</dbReference>
<gene>
    <name evidence="1" type="ORF">DPEC_G00020890</name>
</gene>
<reference evidence="1" key="1">
    <citation type="submission" date="2021-05" db="EMBL/GenBank/DDBJ databases">
        <authorList>
            <person name="Pan Q."/>
            <person name="Jouanno E."/>
            <person name="Zahm M."/>
            <person name="Klopp C."/>
            <person name="Cabau C."/>
            <person name="Louis A."/>
            <person name="Berthelot C."/>
            <person name="Parey E."/>
            <person name="Roest Crollius H."/>
            <person name="Montfort J."/>
            <person name="Robinson-Rechavi M."/>
            <person name="Bouchez O."/>
            <person name="Lampietro C."/>
            <person name="Lopez Roques C."/>
            <person name="Donnadieu C."/>
            <person name="Postlethwait J."/>
            <person name="Bobe J."/>
            <person name="Dillon D."/>
            <person name="Chandos A."/>
            <person name="von Hippel F."/>
            <person name="Guiguen Y."/>
        </authorList>
    </citation>
    <scope>NUCLEOTIDE SEQUENCE</scope>
    <source>
        <strain evidence="1">YG-Jan2019</strain>
    </source>
</reference>
<keyword evidence="2" id="KW-1185">Reference proteome</keyword>
<evidence type="ECO:0000313" key="1">
    <source>
        <dbReference type="EMBL" id="KAJ8014931.1"/>
    </source>
</evidence>
<proteinExistence type="predicted"/>
<dbReference type="Proteomes" id="UP001157502">
    <property type="component" value="Chromosome 2"/>
</dbReference>
<accession>A0ACC2HGQ3</accession>
<comment type="caution">
    <text evidence="1">The sequence shown here is derived from an EMBL/GenBank/DDBJ whole genome shotgun (WGS) entry which is preliminary data.</text>
</comment>
<evidence type="ECO:0000313" key="2">
    <source>
        <dbReference type="Proteomes" id="UP001157502"/>
    </source>
</evidence>